<organism evidence="1 2">
    <name type="scientific">Cryptosporangium aurantiacum</name>
    <dbReference type="NCBI Taxonomy" id="134849"/>
    <lineage>
        <taxon>Bacteria</taxon>
        <taxon>Bacillati</taxon>
        <taxon>Actinomycetota</taxon>
        <taxon>Actinomycetes</taxon>
        <taxon>Cryptosporangiales</taxon>
        <taxon>Cryptosporangiaceae</taxon>
        <taxon>Cryptosporangium</taxon>
    </lineage>
</organism>
<dbReference type="EMBL" id="FRCS01000005">
    <property type="protein sequence ID" value="SHN33291.1"/>
    <property type="molecule type" value="Genomic_DNA"/>
</dbReference>
<dbReference type="AlphaFoldDB" id="A0A1M7QPE9"/>
<dbReference type="InterPro" id="IPR046646">
    <property type="entry name" value="DUF6758"/>
</dbReference>
<proteinExistence type="predicted"/>
<protein>
    <submittedName>
        <fullName evidence="1">Uncharacterized protein</fullName>
    </submittedName>
</protein>
<evidence type="ECO:0000313" key="1">
    <source>
        <dbReference type="EMBL" id="SHN33291.1"/>
    </source>
</evidence>
<name>A0A1M7QPE9_9ACTN</name>
<accession>A0A1M7QPE9</accession>
<dbReference type="STRING" id="134849.SAMN05443668_105133"/>
<keyword evidence="2" id="KW-1185">Reference proteome</keyword>
<dbReference type="Pfam" id="PF20544">
    <property type="entry name" value="DUF6758"/>
    <property type="match status" value="1"/>
</dbReference>
<sequence length="201" mass="21100">MHSDWRCPVHGAVPPLHVARRLGTDVLDAVRIDAGVPVWVPWPMLPDWTVTGLAWAGDDRRPIVATAVACTGPAPLGGVADVVLVAEEPGVGLGARFAGLSGLDAGDVLCGGLLDTNAHAKVVAAGHPTPLWSIEAERDRCVYVGEAKGMWLWTVAWPGEAGYVLAEHFVLQDGRDGLPGPLPFGALSPYLQWGPPEEGVS</sequence>
<dbReference type="Proteomes" id="UP000184440">
    <property type="component" value="Unassembled WGS sequence"/>
</dbReference>
<reference evidence="1 2" key="1">
    <citation type="submission" date="2016-11" db="EMBL/GenBank/DDBJ databases">
        <authorList>
            <person name="Jaros S."/>
            <person name="Januszkiewicz K."/>
            <person name="Wedrychowicz H."/>
        </authorList>
    </citation>
    <scope>NUCLEOTIDE SEQUENCE [LARGE SCALE GENOMIC DNA]</scope>
    <source>
        <strain evidence="1 2">DSM 46144</strain>
    </source>
</reference>
<gene>
    <name evidence="1" type="ORF">SAMN05443668_105133</name>
</gene>
<evidence type="ECO:0000313" key="2">
    <source>
        <dbReference type="Proteomes" id="UP000184440"/>
    </source>
</evidence>
<dbReference type="OrthoDB" id="5179979at2"/>